<dbReference type="OrthoDB" id="446173at2759"/>
<evidence type="ECO:0000256" key="7">
    <source>
        <dbReference type="SAM" id="SignalP"/>
    </source>
</evidence>
<keyword evidence="2" id="KW-0964">Secreted</keyword>
<dbReference type="SMART" id="SM00209">
    <property type="entry name" value="TSP1"/>
    <property type="match status" value="6"/>
</dbReference>
<feature type="region of interest" description="Disordered" evidence="6">
    <location>
        <begin position="210"/>
        <end position="240"/>
    </location>
</feature>
<evidence type="ECO:0000256" key="4">
    <source>
        <dbReference type="ARBA" id="ARBA00022737"/>
    </source>
</evidence>
<sequence length="452" mass="49838">MVNIMLLVFGIQYILLLLPQVTVSFGLGSQLVPCYSKFDMNTGTCNELIGNVTQGHCCFNSNYGFRKESGKCMSCRQASWSAWSSWGPCSVSCLKGVKQRRRRCDGIGECRDPEKLGILQTTICEDIDCCPEQGGWGEWGPWKPCSVSCADGVSSRERLCANPPPKCGGGCDGPGQDLKPCSTGDICPTHGSWSEWGPWNPCSGTCKKEGDNPPSQERRRTCTNPAPSSEPAGRSCQGVDTDTQPCDFLRMCPIDGGWGAWGPLSECSVTCGVGQRFAERNCNNPALKYGGKFCVGDSRTSEICNTQTHCPVDGEWQEWEQWGTCTKGTYPRPISCTKKTGKQSRERSCLFKDFDGHSCAGSPVEHRLCYDISSTSERRCEKPARWNEWTEWSFCHPPCGPGSKQKRERLCVPDLPESENNIYYSGKPRFRCPGLSAENRTQSEDCPNVPAC</sequence>
<feature type="compositionally biased region" description="Basic and acidic residues" evidence="6">
    <location>
        <begin position="210"/>
        <end position="220"/>
    </location>
</feature>
<evidence type="ECO:0000256" key="6">
    <source>
        <dbReference type="SAM" id="MobiDB-lite"/>
    </source>
</evidence>
<dbReference type="Pfam" id="PF22195">
    <property type="entry name" value="TSP1_CFP_C"/>
    <property type="match status" value="1"/>
</dbReference>
<dbReference type="PANTHER" id="PTHR22906">
    <property type="entry name" value="PROPERDIN"/>
    <property type="match status" value="1"/>
</dbReference>
<evidence type="ECO:0000313" key="8">
    <source>
        <dbReference type="Proteomes" id="UP000515152"/>
    </source>
</evidence>
<dbReference type="InterPro" id="IPR036383">
    <property type="entry name" value="TSP1_rpt_sf"/>
</dbReference>
<protein>
    <submittedName>
        <fullName evidence="9">Properdin isoform X1</fullName>
    </submittedName>
</protein>
<feature type="signal peptide" evidence="7">
    <location>
        <begin position="1"/>
        <end position="24"/>
    </location>
</feature>
<feature type="chain" id="PRO_5027805510" evidence="7">
    <location>
        <begin position="25"/>
        <end position="452"/>
    </location>
</feature>
<dbReference type="InterPro" id="IPR054019">
    <property type="entry name" value="CFP_TSR_C"/>
</dbReference>
<dbReference type="Pfam" id="PF18487">
    <property type="entry name" value="TSR"/>
    <property type="match status" value="1"/>
</dbReference>
<dbReference type="FunFam" id="2.20.100.10:FF:000001">
    <property type="entry name" value="semaphorin-5A isoform X1"/>
    <property type="match status" value="3"/>
</dbReference>
<name>A0A6P8F2Q9_CLUHA</name>
<keyword evidence="8" id="KW-1185">Reference proteome</keyword>
<dbReference type="AlphaFoldDB" id="A0A6P8F2Q9"/>
<dbReference type="PRINTS" id="PR01705">
    <property type="entry name" value="TSP1REPEAT"/>
</dbReference>
<reference evidence="9" key="1">
    <citation type="submission" date="2025-08" db="UniProtKB">
        <authorList>
            <consortium name="RefSeq"/>
        </authorList>
    </citation>
    <scope>IDENTIFICATION</scope>
</reference>
<dbReference type="PROSITE" id="PS50092">
    <property type="entry name" value="TSP1"/>
    <property type="match status" value="6"/>
</dbReference>
<proteinExistence type="predicted"/>
<evidence type="ECO:0000256" key="3">
    <source>
        <dbReference type="ARBA" id="ARBA00022729"/>
    </source>
</evidence>
<dbReference type="InterPro" id="IPR000884">
    <property type="entry name" value="TSP1_rpt"/>
</dbReference>
<dbReference type="SUPFAM" id="SSF82895">
    <property type="entry name" value="TSP-1 type 1 repeat"/>
    <property type="match status" value="6"/>
</dbReference>
<evidence type="ECO:0000313" key="9">
    <source>
        <dbReference type="RefSeq" id="XP_031422828.1"/>
    </source>
</evidence>
<dbReference type="RefSeq" id="XP_031422828.1">
    <property type="nucleotide sequence ID" value="XM_031566968.2"/>
</dbReference>
<keyword evidence="4" id="KW-0677">Repeat</keyword>
<dbReference type="GeneID" id="105893659"/>
<dbReference type="Gene3D" id="2.20.100.10">
    <property type="entry name" value="Thrombospondin type-1 (TSP1) repeat"/>
    <property type="match status" value="6"/>
</dbReference>
<comment type="subcellular location">
    <subcellularLocation>
        <location evidence="1">Secreted</location>
    </subcellularLocation>
</comment>
<dbReference type="InterPro" id="IPR049536">
    <property type="entry name" value="CFP_TSR-0"/>
</dbReference>
<gene>
    <name evidence="9" type="primary">LOC105893659</name>
</gene>
<dbReference type="InterPro" id="IPR052065">
    <property type="entry name" value="Compl_asym_regulator"/>
</dbReference>
<evidence type="ECO:0000256" key="5">
    <source>
        <dbReference type="ARBA" id="ARBA00023157"/>
    </source>
</evidence>
<keyword evidence="3 7" id="KW-0732">Signal</keyword>
<dbReference type="Pfam" id="PF00090">
    <property type="entry name" value="TSP_1"/>
    <property type="match status" value="4"/>
</dbReference>
<accession>A0A6P8F2Q9</accession>
<dbReference type="PANTHER" id="PTHR22906:SF43">
    <property type="entry name" value="PROPERDIN"/>
    <property type="match status" value="1"/>
</dbReference>
<dbReference type="Proteomes" id="UP000515152">
    <property type="component" value="Chromosome 4"/>
</dbReference>
<evidence type="ECO:0000256" key="2">
    <source>
        <dbReference type="ARBA" id="ARBA00022525"/>
    </source>
</evidence>
<keyword evidence="5" id="KW-1015">Disulfide bond</keyword>
<evidence type="ECO:0000256" key="1">
    <source>
        <dbReference type="ARBA" id="ARBA00004613"/>
    </source>
</evidence>
<organism evidence="8 9">
    <name type="scientific">Clupea harengus</name>
    <name type="common">Atlantic herring</name>
    <dbReference type="NCBI Taxonomy" id="7950"/>
    <lineage>
        <taxon>Eukaryota</taxon>
        <taxon>Metazoa</taxon>
        <taxon>Chordata</taxon>
        <taxon>Craniata</taxon>
        <taxon>Vertebrata</taxon>
        <taxon>Euteleostomi</taxon>
        <taxon>Actinopterygii</taxon>
        <taxon>Neopterygii</taxon>
        <taxon>Teleostei</taxon>
        <taxon>Clupei</taxon>
        <taxon>Clupeiformes</taxon>
        <taxon>Clupeoidei</taxon>
        <taxon>Clupeidae</taxon>
        <taxon>Clupea</taxon>
    </lineage>
</organism>